<feature type="compositionally biased region" description="Basic residues" evidence="1">
    <location>
        <begin position="93"/>
        <end position="103"/>
    </location>
</feature>
<dbReference type="OrthoDB" id="5839858at2759"/>
<organism evidence="2 3">
    <name type="scientific">Caenorhabditis nigoni</name>
    <dbReference type="NCBI Taxonomy" id="1611254"/>
    <lineage>
        <taxon>Eukaryota</taxon>
        <taxon>Metazoa</taxon>
        <taxon>Ecdysozoa</taxon>
        <taxon>Nematoda</taxon>
        <taxon>Chromadorea</taxon>
        <taxon>Rhabditida</taxon>
        <taxon>Rhabditina</taxon>
        <taxon>Rhabditomorpha</taxon>
        <taxon>Rhabditoidea</taxon>
        <taxon>Rhabditidae</taxon>
        <taxon>Peloderinae</taxon>
        <taxon>Caenorhabditis</taxon>
    </lineage>
</organism>
<dbReference type="Proteomes" id="UP000230233">
    <property type="component" value="Chromosome II"/>
</dbReference>
<evidence type="ECO:0000313" key="2">
    <source>
        <dbReference type="EMBL" id="PIC43798.1"/>
    </source>
</evidence>
<comment type="caution">
    <text evidence="2">The sequence shown here is derived from an EMBL/GenBank/DDBJ whole genome shotgun (WGS) entry which is preliminary data.</text>
</comment>
<evidence type="ECO:0000313" key="3">
    <source>
        <dbReference type="Proteomes" id="UP000230233"/>
    </source>
</evidence>
<gene>
    <name evidence="2" type="primary">Cnig_chr_II.g4401</name>
    <name evidence="2" type="ORF">B9Z55_004401</name>
</gene>
<accession>A0A2G5UWC2</accession>
<dbReference type="STRING" id="1611254.A0A2G5UWC2"/>
<reference evidence="3" key="1">
    <citation type="submission" date="2017-10" db="EMBL/GenBank/DDBJ databases">
        <title>Rapid genome shrinkage in a self-fertile nematode reveals novel sperm competition proteins.</title>
        <authorList>
            <person name="Yin D."/>
            <person name="Schwarz E.M."/>
            <person name="Thomas C.G."/>
            <person name="Felde R.L."/>
            <person name="Korf I.F."/>
            <person name="Cutter A.D."/>
            <person name="Schartner C.M."/>
            <person name="Ralston E.J."/>
            <person name="Meyer B.J."/>
            <person name="Haag E.S."/>
        </authorList>
    </citation>
    <scope>NUCLEOTIDE SEQUENCE [LARGE SCALE GENOMIC DNA]</scope>
    <source>
        <strain evidence="3">JU1422</strain>
    </source>
</reference>
<keyword evidence="3" id="KW-1185">Reference proteome</keyword>
<proteinExistence type="predicted"/>
<dbReference type="EMBL" id="PDUG01000002">
    <property type="protein sequence ID" value="PIC43798.1"/>
    <property type="molecule type" value="Genomic_DNA"/>
</dbReference>
<feature type="compositionally biased region" description="Basic residues" evidence="1">
    <location>
        <begin position="120"/>
        <end position="131"/>
    </location>
</feature>
<evidence type="ECO:0000256" key="1">
    <source>
        <dbReference type="SAM" id="MobiDB-lite"/>
    </source>
</evidence>
<sequence length="131" mass="15551">MRMLSTLWTSNLTCEIEYQVKLRKLTTNLRARVSAKHVTKYVTQVLVAKKEAELKLENQKFGERKEINRRKEMLMKGMSEEDVDRHLDEIKNRRVTNSKRKLEKIKGQLDRRNEKDKNQKKGAVKKPKIEA</sequence>
<feature type="region of interest" description="Disordered" evidence="1">
    <location>
        <begin position="78"/>
        <end position="131"/>
    </location>
</feature>
<feature type="compositionally biased region" description="Basic and acidic residues" evidence="1">
    <location>
        <begin position="104"/>
        <end position="119"/>
    </location>
</feature>
<dbReference type="AlphaFoldDB" id="A0A2G5UWC2"/>
<protein>
    <submittedName>
        <fullName evidence="2">Uncharacterized protein</fullName>
    </submittedName>
</protein>
<feature type="compositionally biased region" description="Basic and acidic residues" evidence="1">
    <location>
        <begin position="83"/>
        <end position="92"/>
    </location>
</feature>
<name>A0A2G5UWC2_9PELO</name>